<organism evidence="2 3">
    <name type="scientific">Aliikangiella coralliicola</name>
    <dbReference type="NCBI Taxonomy" id="2592383"/>
    <lineage>
        <taxon>Bacteria</taxon>
        <taxon>Pseudomonadati</taxon>
        <taxon>Pseudomonadota</taxon>
        <taxon>Gammaproteobacteria</taxon>
        <taxon>Oceanospirillales</taxon>
        <taxon>Pleioneaceae</taxon>
        <taxon>Aliikangiella</taxon>
    </lineage>
</organism>
<dbReference type="NCBIfam" id="TIGR03696">
    <property type="entry name" value="Rhs_assc_core"/>
    <property type="match status" value="1"/>
</dbReference>
<dbReference type="OrthoDB" id="9815414at2"/>
<dbReference type="AlphaFoldDB" id="A0A545UI25"/>
<keyword evidence="3" id="KW-1185">Reference proteome</keyword>
<accession>A0A545UI25</accession>
<gene>
    <name evidence="2" type="ORF">FLL46_02995</name>
</gene>
<protein>
    <submittedName>
        <fullName evidence="2">RHS repeat-associated core domain-containing protein</fullName>
    </submittedName>
</protein>
<evidence type="ECO:0000313" key="2">
    <source>
        <dbReference type="EMBL" id="TQV89108.1"/>
    </source>
</evidence>
<feature type="region of interest" description="Disordered" evidence="1">
    <location>
        <begin position="1"/>
        <end position="20"/>
    </location>
</feature>
<name>A0A545UI25_9GAMM</name>
<dbReference type="EMBL" id="VIKS01000002">
    <property type="protein sequence ID" value="TQV89108.1"/>
    <property type="molecule type" value="Genomic_DNA"/>
</dbReference>
<sequence length="415" mass="45181">KSYDPFGKPRKGNLESVEPPTLRDVAYQSGFISEPDDLKLETRRGFTDHEHLDDAQLIHMNGRVYDYNAGRFLSVDPFIQSPGNSQSMNPYSYIMNNPLAGTDPSGYKANCGGVYDINCVDPTEQYYAGLKAFVSSEKHNGSACKVGTCGGQAAMKATINILNVEDIKTSLSEKEARKLGERIVKLISTGGTRKVISLNEAGNSQNNQGNNEAGFWEKAGNWLGGKGYVSDLQVQKDMEARWGSPGGCSSDCIDKEYIEQYQEYAEMALGGASFGPIVVSSGQRSIAAFRISRGGKTEPFQYFGGDGHTYLLGEISEKGIVSFDIQAGKSIRGGDLFKVMMKHFGGNVKGVEGYWVGGTNLDRVNKLTSQGVSLKDAVHKTWTANQASKYGFKSGKVVSSYGEHGNYQMVNVVFQ</sequence>
<evidence type="ECO:0000313" key="3">
    <source>
        <dbReference type="Proteomes" id="UP000315439"/>
    </source>
</evidence>
<evidence type="ECO:0000256" key="1">
    <source>
        <dbReference type="SAM" id="MobiDB-lite"/>
    </source>
</evidence>
<dbReference type="RefSeq" id="WP_142891958.1">
    <property type="nucleotide sequence ID" value="NZ_ML660161.1"/>
</dbReference>
<dbReference type="Proteomes" id="UP000315439">
    <property type="component" value="Unassembled WGS sequence"/>
</dbReference>
<dbReference type="InterPro" id="IPR022385">
    <property type="entry name" value="Rhs_assc_core"/>
</dbReference>
<dbReference type="Gene3D" id="2.180.10.10">
    <property type="entry name" value="RHS repeat-associated core"/>
    <property type="match status" value="1"/>
</dbReference>
<feature type="non-terminal residue" evidence="2">
    <location>
        <position position="1"/>
    </location>
</feature>
<reference evidence="2 3" key="1">
    <citation type="submission" date="2019-07" db="EMBL/GenBank/DDBJ databases">
        <title>Draft genome for Aliikangiella sp. M105.</title>
        <authorList>
            <person name="Wang G."/>
        </authorList>
    </citation>
    <scope>NUCLEOTIDE SEQUENCE [LARGE SCALE GENOMIC DNA]</scope>
    <source>
        <strain evidence="2 3">M105</strain>
    </source>
</reference>
<comment type="caution">
    <text evidence="2">The sequence shown here is derived from an EMBL/GenBank/DDBJ whole genome shotgun (WGS) entry which is preliminary data.</text>
</comment>
<proteinExistence type="predicted"/>